<name>A0ABN9L514_9NEOB</name>
<keyword evidence="1" id="KW-0472">Membrane</keyword>
<dbReference type="EMBL" id="CAUEEQ010009328">
    <property type="protein sequence ID" value="CAJ0933340.1"/>
    <property type="molecule type" value="Genomic_DNA"/>
</dbReference>
<accession>A0ABN9L514</accession>
<evidence type="ECO:0000313" key="3">
    <source>
        <dbReference type="Proteomes" id="UP001176940"/>
    </source>
</evidence>
<comment type="caution">
    <text evidence="2">The sequence shown here is derived from an EMBL/GenBank/DDBJ whole genome shotgun (WGS) entry which is preliminary data.</text>
</comment>
<organism evidence="2 3">
    <name type="scientific">Ranitomeya imitator</name>
    <name type="common">mimic poison frog</name>
    <dbReference type="NCBI Taxonomy" id="111125"/>
    <lineage>
        <taxon>Eukaryota</taxon>
        <taxon>Metazoa</taxon>
        <taxon>Chordata</taxon>
        <taxon>Craniata</taxon>
        <taxon>Vertebrata</taxon>
        <taxon>Euteleostomi</taxon>
        <taxon>Amphibia</taxon>
        <taxon>Batrachia</taxon>
        <taxon>Anura</taxon>
        <taxon>Neobatrachia</taxon>
        <taxon>Hyloidea</taxon>
        <taxon>Dendrobatidae</taxon>
        <taxon>Dendrobatinae</taxon>
        <taxon>Ranitomeya</taxon>
    </lineage>
</organism>
<gene>
    <name evidence="2" type="ORF">RIMI_LOCUS5453652</name>
</gene>
<keyword evidence="1" id="KW-1133">Transmembrane helix</keyword>
<protein>
    <submittedName>
        <fullName evidence="2">Uncharacterized protein</fullName>
    </submittedName>
</protein>
<keyword evidence="3" id="KW-1185">Reference proteome</keyword>
<evidence type="ECO:0000313" key="2">
    <source>
        <dbReference type="EMBL" id="CAJ0933340.1"/>
    </source>
</evidence>
<dbReference type="Proteomes" id="UP001176940">
    <property type="component" value="Unassembled WGS sequence"/>
</dbReference>
<feature type="transmembrane region" description="Helical" evidence="1">
    <location>
        <begin position="100"/>
        <end position="123"/>
    </location>
</feature>
<reference evidence="2" key="1">
    <citation type="submission" date="2023-07" db="EMBL/GenBank/DDBJ databases">
        <authorList>
            <person name="Stuckert A."/>
        </authorList>
    </citation>
    <scope>NUCLEOTIDE SEQUENCE</scope>
</reference>
<evidence type="ECO:0000256" key="1">
    <source>
        <dbReference type="SAM" id="Phobius"/>
    </source>
</evidence>
<sequence length="147" mass="16851">MSSLIRSAFSIGTAAGEGRMAKYNFKFHVDKKGRVNFAQTDMLIHVVNRDTNRILDVERVIQMIDENKEQLRNLFRNYNVMDVQPATAASAPEDLSALQMAIIILAILLFLAAMLFIFMNWYYRTVHKRKLKAIVAGSTALYIEFQM</sequence>
<keyword evidence="1" id="KW-0812">Transmembrane</keyword>
<proteinExistence type="predicted"/>